<feature type="region of interest" description="Disordered" evidence="1">
    <location>
        <begin position="146"/>
        <end position="166"/>
    </location>
</feature>
<evidence type="ECO:0000313" key="5">
    <source>
        <dbReference type="Proteomes" id="UP001152485"/>
    </source>
</evidence>
<evidence type="ECO:0000313" key="4">
    <source>
        <dbReference type="Proteomes" id="UP001152467"/>
    </source>
</evidence>
<evidence type="ECO:0000313" key="3">
    <source>
        <dbReference type="EMBL" id="CAH9066803.1"/>
    </source>
</evidence>
<comment type="caution">
    <text evidence="3">The sequence shown here is derived from an EMBL/GenBank/DDBJ whole genome shotgun (WGS) entry which is preliminary data.</text>
</comment>
<dbReference type="Proteomes" id="UP001152467">
    <property type="component" value="Unassembled WGS sequence"/>
</dbReference>
<dbReference type="EMBL" id="CAMAPC010000026">
    <property type="protein sequence ID" value="CAH9066803.1"/>
    <property type="molecule type" value="Genomic_DNA"/>
</dbReference>
<dbReference type="RefSeq" id="WP_261594317.1">
    <property type="nucleotide sequence ID" value="NZ_CAMAPC010000026.1"/>
</dbReference>
<feature type="compositionally biased region" description="Low complexity" evidence="1">
    <location>
        <begin position="157"/>
        <end position="166"/>
    </location>
</feature>
<protein>
    <submittedName>
        <fullName evidence="3">Uncharacterized protein</fullName>
    </submittedName>
</protein>
<dbReference type="AlphaFoldDB" id="A0A9W4R4I9"/>
<dbReference type="EMBL" id="CAMAPD010000015">
    <property type="protein sequence ID" value="CAH9063993.1"/>
    <property type="molecule type" value="Genomic_DNA"/>
</dbReference>
<organism evidence="3 4">
    <name type="scientific">Pseudoalteromonas holothuriae</name>
    <dbReference type="NCBI Taxonomy" id="2963714"/>
    <lineage>
        <taxon>Bacteria</taxon>
        <taxon>Pseudomonadati</taxon>
        <taxon>Pseudomonadota</taxon>
        <taxon>Gammaproteobacteria</taxon>
        <taxon>Alteromonadales</taxon>
        <taxon>Pseudoalteromonadaceae</taxon>
        <taxon>Pseudoalteromonas</taxon>
    </lineage>
</organism>
<proteinExistence type="predicted"/>
<accession>A0A9W4R4I9</accession>
<evidence type="ECO:0000256" key="1">
    <source>
        <dbReference type="SAM" id="MobiDB-lite"/>
    </source>
</evidence>
<evidence type="ECO:0000313" key="2">
    <source>
        <dbReference type="EMBL" id="CAH9063993.1"/>
    </source>
</evidence>
<sequence>MTLAASAQGWEQHLAQFKLTSDDLLPFLNVQALHPRILLHWDEKLGDASPISKQRNHITVYGYRNVTIDKGCELIIEGLLNEQTHLFIDTLTLSSGACLRLQTDTWVFINRINVLGSVNSGADIILKPAKGQSGSHGVNGVEGVSATTSECSGSNGGDATAGTDGANGNGSRRALIRIGWLSGCLNLIASAADGGDGGNGGQGGAGGNGVDAIGGTGGNGGHGGHGGHASGGGEMFITIDALQDEARVNQFTPFPVGGNGGLAGIGGKPGIGEPYGQTGLTGTPGNNGIDGQPATIHLRFPQGFFEDKRRME</sequence>
<gene>
    <name evidence="3" type="ORF">PSECIP111854_03962</name>
    <name evidence="2" type="ORF">PSECIP111951_03020</name>
</gene>
<dbReference type="Proteomes" id="UP001152485">
    <property type="component" value="Unassembled WGS sequence"/>
</dbReference>
<keyword evidence="4" id="KW-1185">Reference proteome</keyword>
<name>A0A9W4R4I9_9GAMM</name>
<reference evidence="3 5" key="1">
    <citation type="submission" date="2022-07" db="EMBL/GenBank/DDBJ databases">
        <authorList>
            <person name="Criscuolo A."/>
        </authorList>
    </citation>
    <scope>NUCLEOTIDE SEQUENCE</scope>
    <source>
        <strain evidence="5">CIP 111951</strain>
        <strain evidence="3">CIP111854</strain>
        <strain evidence="2">CIP111951</strain>
    </source>
</reference>